<keyword evidence="5" id="KW-0010">Activator</keyword>
<dbReference type="SMART" id="SM00091">
    <property type="entry name" value="PAS"/>
    <property type="match status" value="2"/>
</dbReference>
<dbReference type="OrthoDB" id="9804019at2"/>
<keyword evidence="7" id="KW-0175">Coiled coil</keyword>
<dbReference type="InterPro" id="IPR013767">
    <property type="entry name" value="PAS_fold"/>
</dbReference>
<dbReference type="FunFam" id="3.40.50.300:FF:000006">
    <property type="entry name" value="DNA-binding transcriptional regulator NtrC"/>
    <property type="match status" value="1"/>
</dbReference>
<dbReference type="GO" id="GO:0003677">
    <property type="term" value="F:DNA binding"/>
    <property type="evidence" value="ECO:0007669"/>
    <property type="project" value="UniProtKB-KW"/>
</dbReference>
<comment type="caution">
    <text evidence="11">The sequence shown here is derived from an EMBL/GenBank/DDBJ whole genome shotgun (WGS) entry which is preliminary data.</text>
</comment>
<dbReference type="AlphaFoldDB" id="A0A4R8IJW2"/>
<keyword evidence="3" id="KW-0805">Transcription regulation</keyword>
<dbReference type="Gene3D" id="1.10.8.60">
    <property type="match status" value="1"/>
</dbReference>
<dbReference type="InterPro" id="IPR001610">
    <property type="entry name" value="PAC"/>
</dbReference>
<dbReference type="InterPro" id="IPR058031">
    <property type="entry name" value="AAA_lid_NorR"/>
</dbReference>
<keyword evidence="6" id="KW-0804">Transcription</keyword>
<dbReference type="CDD" id="cd00009">
    <property type="entry name" value="AAA"/>
    <property type="match status" value="1"/>
</dbReference>
<evidence type="ECO:0000256" key="1">
    <source>
        <dbReference type="ARBA" id="ARBA00022741"/>
    </source>
</evidence>
<accession>A0A4R8IJW2</accession>
<dbReference type="SUPFAM" id="SSF55785">
    <property type="entry name" value="PYP-like sensor domain (PAS domain)"/>
    <property type="match status" value="2"/>
</dbReference>
<keyword evidence="2" id="KW-0067">ATP-binding</keyword>
<sequence>MTGNTDLQHMLALQTLQTIQESLLVIDPYADRLLMSNATAQQQLGYSASDLIRLPASQLFKHCLADLINFSEQVLTQQRGWSLDLCCCHRDGYPLAIEISACAININEKPLLAMLIRDRQQLHKQEKKARADDYIRRGLGEWQQIEEIFQEIERENQLLLQAVGDGIYGVNASGQTTFLNPAAEQMLGWQADEVVGEDIHTLIHHTHADGGHYHVEDCPIYAAFHDGAVHRVDNEIFWRKDGTAFPVEYTSTPVTDHGRLVGAVVIFRDITERKETEHNLHSALEEVNRLKQRLEQENAYLQEEIRSEYNYKEIVGKSTAIQRTIHQVQLVAPTEANVLISGESGTGKELIARAIHESSGRSERPLIRVNCAAIPRELFESEFFGHVKGAFTGATGDRAGRFELADGGTLFLDEVGEIPIELQGKLLRVLQEGQFERVGDSRTRKVDVRLIAATNRDLLQEVRKKQFREDLYFRLNVFPVESAALRERRDDIPLLATHFLYHARQKLNKPQVRLTRGDIRRLSDYHWPGNIRELENVIERAVILSRGERLSFDLPVTSTAPVPLNNSSQASEEIDASTLMTCEELRALEISNICLALQHSNGRIFGRDGAAERLNMKPTTLASRIKRLGIEKRPQQENT</sequence>
<evidence type="ECO:0000259" key="8">
    <source>
        <dbReference type="PROSITE" id="PS50045"/>
    </source>
</evidence>
<keyword evidence="4 11" id="KW-0238">DNA-binding</keyword>
<dbReference type="InterPro" id="IPR002078">
    <property type="entry name" value="Sigma_54_int"/>
</dbReference>
<dbReference type="Pfam" id="PF25601">
    <property type="entry name" value="AAA_lid_14"/>
    <property type="match status" value="1"/>
</dbReference>
<evidence type="ECO:0000259" key="9">
    <source>
        <dbReference type="PROSITE" id="PS50112"/>
    </source>
</evidence>
<protein>
    <submittedName>
        <fullName evidence="11">DNA-binding protein Fis</fullName>
    </submittedName>
</protein>
<keyword evidence="12" id="KW-1185">Reference proteome</keyword>
<dbReference type="SUPFAM" id="SSF52540">
    <property type="entry name" value="P-loop containing nucleoside triphosphate hydrolases"/>
    <property type="match status" value="1"/>
</dbReference>
<dbReference type="SMART" id="SM00086">
    <property type="entry name" value="PAC"/>
    <property type="match status" value="1"/>
</dbReference>
<dbReference type="SMART" id="SM00382">
    <property type="entry name" value="AAA"/>
    <property type="match status" value="1"/>
</dbReference>
<feature type="domain" description="PAS" evidence="9">
    <location>
        <begin position="152"/>
        <end position="204"/>
    </location>
</feature>
<evidence type="ECO:0000256" key="5">
    <source>
        <dbReference type="ARBA" id="ARBA00023159"/>
    </source>
</evidence>
<dbReference type="PROSITE" id="PS50112">
    <property type="entry name" value="PAS"/>
    <property type="match status" value="1"/>
</dbReference>
<dbReference type="InterPro" id="IPR025943">
    <property type="entry name" value="Sigma_54_int_dom_ATP-bd_2"/>
</dbReference>
<feature type="domain" description="Sigma-54 factor interaction" evidence="8">
    <location>
        <begin position="314"/>
        <end position="543"/>
    </location>
</feature>
<dbReference type="Pfam" id="PF00158">
    <property type="entry name" value="Sigma54_activat"/>
    <property type="match status" value="1"/>
</dbReference>
<dbReference type="PROSITE" id="PS00675">
    <property type="entry name" value="SIGMA54_INTERACT_1"/>
    <property type="match status" value="1"/>
</dbReference>
<dbReference type="InterPro" id="IPR000700">
    <property type="entry name" value="PAS-assoc_C"/>
</dbReference>
<dbReference type="GO" id="GO:0006355">
    <property type="term" value="P:regulation of DNA-templated transcription"/>
    <property type="evidence" value="ECO:0007669"/>
    <property type="project" value="InterPro"/>
</dbReference>
<dbReference type="PROSITE" id="PS50045">
    <property type="entry name" value="SIGMA54_INTERACT_4"/>
    <property type="match status" value="1"/>
</dbReference>
<proteinExistence type="predicted"/>
<dbReference type="RefSeq" id="WP_134083606.1">
    <property type="nucleotide sequence ID" value="NZ_SOQX01000004.1"/>
</dbReference>
<evidence type="ECO:0000313" key="12">
    <source>
        <dbReference type="Proteomes" id="UP000294914"/>
    </source>
</evidence>
<evidence type="ECO:0000256" key="7">
    <source>
        <dbReference type="SAM" id="Coils"/>
    </source>
</evidence>
<dbReference type="Gene3D" id="1.10.10.60">
    <property type="entry name" value="Homeodomain-like"/>
    <property type="match status" value="1"/>
</dbReference>
<dbReference type="NCBIfam" id="TIGR00229">
    <property type="entry name" value="sensory_box"/>
    <property type="match status" value="1"/>
</dbReference>
<feature type="domain" description="PAC" evidence="10">
    <location>
        <begin position="230"/>
        <end position="282"/>
    </location>
</feature>
<dbReference type="FunFam" id="1.10.8.60:FF:000014">
    <property type="entry name" value="DNA-binding transcriptional regulator NtrC"/>
    <property type="match status" value="1"/>
</dbReference>
<feature type="coiled-coil region" evidence="7">
    <location>
        <begin position="273"/>
        <end position="307"/>
    </location>
</feature>
<dbReference type="Gene3D" id="3.40.50.300">
    <property type="entry name" value="P-loop containing nucleotide triphosphate hydrolases"/>
    <property type="match status" value="1"/>
</dbReference>
<dbReference type="EMBL" id="SOQX01000004">
    <property type="protein sequence ID" value="TDY01021.1"/>
    <property type="molecule type" value="Genomic_DNA"/>
</dbReference>
<dbReference type="PROSITE" id="PS50113">
    <property type="entry name" value="PAC"/>
    <property type="match status" value="1"/>
</dbReference>
<dbReference type="Pfam" id="PF00989">
    <property type="entry name" value="PAS"/>
    <property type="match status" value="1"/>
</dbReference>
<dbReference type="PROSITE" id="PS00688">
    <property type="entry name" value="SIGMA54_INTERACT_3"/>
    <property type="match status" value="1"/>
</dbReference>
<evidence type="ECO:0000259" key="10">
    <source>
        <dbReference type="PROSITE" id="PS50113"/>
    </source>
</evidence>
<dbReference type="PANTHER" id="PTHR32071:SF117">
    <property type="entry name" value="PTS-DEPENDENT DIHYDROXYACETONE KINASE OPERON REGULATORY PROTEIN-RELATED"/>
    <property type="match status" value="1"/>
</dbReference>
<reference evidence="11 12" key="1">
    <citation type="submission" date="2019-03" db="EMBL/GenBank/DDBJ databases">
        <title>Genomic Encyclopedia of Type Strains, Phase IV (KMG-IV): sequencing the most valuable type-strain genomes for metagenomic binning, comparative biology and taxonomic classification.</title>
        <authorList>
            <person name="Goeker M."/>
        </authorList>
    </citation>
    <scope>NUCLEOTIDE SEQUENCE [LARGE SCALE GENOMIC DNA]</scope>
    <source>
        <strain evidence="11 12">DSM 16326</strain>
    </source>
</reference>
<dbReference type="PROSITE" id="PS00676">
    <property type="entry name" value="SIGMA54_INTERACT_2"/>
    <property type="match status" value="1"/>
</dbReference>
<dbReference type="PANTHER" id="PTHR32071">
    <property type="entry name" value="TRANSCRIPTIONAL REGULATORY PROTEIN"/>
    <property type="match status" value="1"/>
</dbReference>
<name>A0A4R8IJW2_9GAMM</name>
<dbReference type="Gene3D" id="3.30.450.20">
    <property type="entry name" value="PAS domain"/>
    <property type="match status" value="2"/>
</dbReference>
<dbReference type="InterPro" id="IPR003593">
    <property type="entry name" value="AAA+_ATPase"/>
</dbReference>
<dbReference type="InterPro" id="IPR025944">
    <property type="entry name" value="Sigma_54_int_dom_CS"/>
</dbReference>
<gene>
    <name evidence="11" type="ORF">EDC23_1767</name>
</gene>
<dbReference type="GO" id="GO:0005524">
    <property type="term" value="F:ATP binding"/>
    <property type="evidence" value="ECO:0007669"/>
    <property type="project" value="UniProtKB-KW"/>
</dbReference>
<dbReference type="InterPro" id="IPR000014">
    <property type="entry name" value="PAS"/>
</dbReference>
<dbReference type="Proteomes" id="UP000294914">
    <property type="component" value="Unassembled WGS sequence"/>
</dbReference>
<evidence type="ECO:0000256" key="4">
    <source>
        <dbReference type="ARBA" id="ARBA00023125"/>
    </source>
</evidence>
<evidence type="ECO:0000256" key="2">
    <source>
        <dbReference type="ARBA" id="ARBA00022840"/>
    </source>
</evidence>
<evidence type="ECO:0000256" key="3">
    <source>
        <dbReference type="ARBA" id="ARBA00023015"/>
    </source>
</evidence>
<dbReference type="InterPro" id="IPR027417">
    <property type="entry name" value="P-loop_NTPase"/>
</dbReference>
<dbReference type="InterPro" id="IPR035965">
    <property type="entry name" value="PAS-like_dom_sf"/>
</dbReference>
<evidence type="ECO:0000313" key="11">
    <source>
        <dbReference type="EMBL" id="TDY01021.1"/>
    </source>
</evidence>
<organism evidence="11 12">
    <name type="scientific">Thiohalophilus thiocyanatoxydans</name>
    <dbReference type="NCBI Taxonomy" id="381308"/>
    <lineage>
        <taxon>Bacteria</taxon>
        <taxon>Pseudomonadati</taxon>
        <taxon>Pseudomonadota</taxon>
        <taxon>Gammaproteobacteria</taxon>
        <taxon>Thiohalomonadales</taxon>
        <taxon>Thiohalophilaceae</taxon>
        <taxon>Thiohalophilus</taxon>
    </lineage>
</organism>
<keyword evidence="1" id="KW-0547">Nucleotide-binding</keyword>
<evidence type="ECO:0000256" key="6">
    <source>
        <dbReference type="ARBA" id="ARBA00023163"/>
    </source>
</evidence>
<dbReference type="CDD" id="cd00130">
    <property type="entry name" value="PAS"/>
    <property type="match status" value="1"/>
</dbReference>
<dbReference type="InterPro" id="IPR025662">
    <property type="entry name" value="Sigma_54_int_dom_ATP-bd_1"/>
</dbReference>
<dbReference type="Pfam" id="PF13426">
    <property type="entry name" value="PAS_9"/>
    <property type="match status" value="1"/>
</dbReference>